<evidence type="ECO:0000256" key="2">
    <source>
        <dbReference type="ARBA" id="ARBA00022734"/>
    </source>
</evidence>
<evidence type="ECO:0000256" key="4">
    <source>
        <dbReference type="ARBA" id="ARBA00023157"/>
    </source>
</evidence>
<dbReference type="Gene3D" id="3.90.215.10">
    <property type="entry name" value="Gamma Fibrinogen, chain A, domain 1"/>
    <property type="match status" value="1"/>
</dbReference>
<dbReference type="Proteomes" id="UP001642483">
    <property type="component" value="Unassembled WGS sequence"/>
</dbReference>
<dbReference type="InterPro" id="IPR036056">
    <property type="entry name" value="Fibrinogen-like_C"/>
</dbReference>
<feature type="chain" id="PRO_5045391812" description="Fibrinogen C-terminal domain-containing protein" evidence="5">
    <location>
        <begin position="17"/>
        <end position="281"/>
    </location>
</feature>
<dbReference type="EMBL" id="CAWYQH010000098">
    <property type="protein sequence ID" value="CAK8684910.1"/>
    <property type="molecule type" value="Genomic_DNA"/>
</dbReference>
<dbReference type="InterPro" id="IPR014716">
    <property type="entry name" value="Fibrinogen_a/b/g_C_1"/>
</dbReference>
<organism evidence="6 7">
    <name type="scientific">Clavelina lepadiformis</name>
    <name type="common">Light-bulb sea squirt</name>
    <name type="synonym">Ascidia lepadiformis</name>
    <dbReference type="NCBI Taxonomy" id="159417"/>
    <lineage>
        <taxon>Eukaryota</taxon>
        <taxon>Metazoa</taxon>
        <taxon>Chordata</taxon>
        <taxon>Tunicata</taxon>
        <taxon>Ascidiacea</taxon>
        <taxon>Aplousobranchia</taxon>
        <taxon>Clavelinidae</taxon>
        <taxon>Clavelina</taxon>
    </lineage>
</organism>
<name>A0ABP0G089_CLALP</name>
<comment type="caution">
    <text evidence="6">The sequence shown here is derived from an EMBL/GenBank/DDBJ whole genome shotgun (WGS) entry which is preliminary data.</text>
</comment>
<sequence>MINLVIHLFFFSNALASAVSVEYLNQSGSAADLPASCKQIRLAGLSHGNGIYYIRDSNMIAYPVYCDMTLGSGGWTLVASIHENNIRNTGRCQTGDRWSSESGNEKNAKVGADNWSNYNTFGHVASATSDDYKNQAYFDLQARDVMIWQVPNDTPLVEYDSASYLQYRTTDGFLKDCGGNLYNLYNSYYPIVSGRYTYQSDHGPAVFLTYDKGNAEEAVSYYGTTVQGNVDPGFIQFRAINAYQNAYAMCLSGKLHGSFSQAGMACIGSTADNTGQQPICF</sequence>
<feature type="signal peptide" evidence="5">
    <location>
        <begin position="1"/>
        <end position="16"/>
    </location>
</feature>
<accession>A0ABP0G089</accession>
<keyword evidence="4" id="KW-1015">Disulfide bond</keyword>
<reference evidence="6 7" key="1">
    <citation type="submission" date="2024-02" db="EMBL/GenBank/DDBJ databases">
        <authorList>
            <person name="Daric V."/>
            <person name="Darras S."/>
        </authorList>
    </citation>
    <scope>NUCLEOTIDE SEQUENCE [LARGE SCALE GENOMIC DNA]</scope>
</reference>
<dbReference type="NCBIfam" id="NF040941">
    <property type="entry name" value="GGGWT_bact"/>
    <property type="match status" value="1"/>
</dbReference>
<evidence type="ECO:0000256" key="3">
    <source>
        <dbReference type="ARBA" id="ARBA00022837"/>
    </source>
</evidence>
<evidence type="ECO:0008006" key="8">
    <source>
        <dbReference type="Google" id="ProtNLM"/>
    </source>
</evidence>
<keyword evidence="2" id="KW-0430">Lectin</keyword>
<dbReference type="PANTHER" id="PTHR16146:SF46">
    <property type="entry name" value="INTELECTIN-1A-RELATED"/>
    <property type="match status" value="1"/>
</dbReference>
<evidence type="ECO:0000313" key="7">
    <source>
        <dbReference type="Proteomes" id="UP001642483"/>
    </source>
</evidence>
<keyword evidence="1" id="KW-0479">Metal-binding</keyword>
<protein>
    <recommendedName>
        <fullName evidence="8">Fibrinogen C-terminal domain-containing protein</fullName>
    </recommendedName>
</protein>
<keyword evidence="7" id="KW-1185">Reference proteome</keyword>
<evidence type="ECO:0000313" key="6">
    <source>
        <dbReference type="EMBL" id="CAK8684910.1"/>
    </source>
</evidence>
<dbReference type="PANTHER" id="PTHR16146">
    <property type="entry name" value="INTELECTIN"/>
    <property type="match status" value="1"/>
</dbReference>
<keyword evidence="5" id="KW-0732">Signal</keyword>
<evidence type="ECO:0000256" key="5">
    <source>
        <dbReference type="SAM" id="SignalP"/>
    </source>
</evidence>
<gene>
    <name evidence="6" type="ORF">CVLEPA_LOCUS16080</name>
</gene>
<keyword evidence="3" id="KW-0106">Calcium</keyword>
<evidence type="ECO:0000256" key="1">
    <source>
        <dbReference type="ARBA" id="ARBA00022723"/>
    </source>
</evidence>
<proteinExistence type="predicted"/>
<dbReference type="SUPFAM" id="SSF56496">
    <property type="entry name" value="Fibrinogen C-terminal domain-like"/>
    <property type="match status" value="1"/>
</dbReference>